<dbReference type="EMBL" id="KV427477">
    <property type="protein sequence ID" value="KZV77846.1"/>
    <property type="molecule type" value="Genomic_DNA"/>
</dbReference>
<reference evidence="2 3" key="1">
    <citation type="journal article" date="2016" name="Mol. Biol. Evol.">
        <title>Comparative Genomics of Early-Diverging Mushroom-Forming Fungi Provides Insights into the Origins of Lignocellulose Decay Capabilities.</title>
        <authorList>
            <person name="Nagy L.G."/>
            <person name="Riley R."/>
            <person name="Tritt A."/>
            <person name="Adam C."/>
            <person name="Daum C."/>
            <person name="Floudas D."/>
            <person name="Sun H."/>
            <person name="Yadav J.S."/>
            <person name="Pangilinan J."/>
            <person name="Larsson K.H."/>
            <person name="Matsuura K."/>
            <person name="Barry K."/>
            <person name="Labutti K."/>
            <person name="Kuo R."/>
            <person name="Ohm R.A."/>
            <person name="Bhattacharya S.S."/>
            <person name="Shirouzu T."/>
            <person name="Yoshinaga Y."/>
            <person name="Martin F.M."/>
            <person name="Grigoriev I.V."/>
            <person name="Hibbett D.S."/>
        </authorList>
    </citation>
    <scope>NUCLEOTIDE SEQUENCE [LARGE SCALE GENOMIC DNA]</scope>
    <source>
        <strain evidence="2 3">HHB12029</strain>
    </source>
</reference>
<accession>A0A166MBB0</accession>
<evidence type="ECO:0000313" key="2">
    <source>
        <dbReference type="EMBL" id="KZV77846.1"/>
    </source>
</evidence>
<gene>
    <name evidence="2" type="ORF">EXIGLDRAFT_694293</name>
</gene>
<proteinExistence type="predicted"/>
<dbReference type="Proteomes" id="UP000077266">
    <property type="component" value="Unassembled WGS sequence"/>
</dbReference>
<dbReference type="AlphaFoldDB" id="A0A166MBB0"/>
<sequence>LREVHKRVPFSISHGCEGEHVYPSLGTVVAPSCGRSQIVFAAKNEEEEGEAQIPRPPRLMTEPVQKRTCNKLRAEEEGKDMDEPSGSPGVWEGRPPKHARFPPGKVDTTAAH</sequence>
<evidence type="ECO:0000313" key="3">
    <source>
        <dbReference type="Proteomes" id="UP000077266"/>
    </source>
</evidence>
<protein>
    <submittedName>
        <fullName evidence="2">Uncharacterized protein</fullName>
    </submittedName>
</protein>
<keyword evidence="3" id="KW-1185">Reference proteome</keyword>
<evidence type="ECO:0000256" key="1">
    <source>
        <dbReference type="SAM" id="MobiDB-lite"/>
    </source>
</evidence>
<dbReference type="InParanoid" id="A0A166MBB0"/>
<organism evidence="2 3">
    <name type="scientific">Exidia glandulosa HHB12029</name>
    <dbReference type="NCBI Taxonomy" id="1314781"/>
    <lineage>
        <taxon>Eukaryota</taxon>
        <taxon>Fungi</taxon>
        <taxon>Dikarya</taxon>
        <taxon>Basidiomycota</taxon>
        <taxon>Agaricomycotina</taxon>
        <taxon>Agaricomycetes</taxon>
        <taxon>Auriculariales</taxon>
        <taxon>Exidiaceae</taxon>
        <taxon>Exidia</taxon>
    </lineage>
</organism>
<name>A0A166MBB0_EXIGL</name>
<feature type="non-terminal residue" evidence="2">
    <location>
        <position position="1"/>
    </location>
</feature>
<feature type="region of interest" description="Disordered" evidence="1">
    <location>
        <begin position="45"/>
        <end position="112"/>
    </location>
</feature>